<evidence type="ECO:0000256" key="1">
    <source>
        <dbReference type="SAM" id="SignalP"/>
    </source>
</evidence>
<dbReference type="SUPFAM" id="SSF46626">
    <property type="entry name" value="Cytochrome c"/>
    <property type="match status" value="1"/>
</dbReference>
<protein>
    <submittedName>
        <fullName evidence="2">Cytochrome c</fullName>
    </submittedName>
</protein>
<keyword evidence="1" id="KW-0732">Signal</keyword>
<feature type="chain" id="PRO_5043479541" evidence="1">
    <location>
        <begin position="27"/>
        <end position="110"/>
    </location>
</feature>
<dbReference type="KEGG" id="mpaf:R5R33_08300"/>
<evidence type="ECO:0000313" key="3">
    <source>
        <dbReference type="Proteomes" id="UP001302477"/>
    </source>
</evidence>
<dbReference type="Proteomes" id="UP001302477">
    <property type="component" value="Chromosome"/>
</dbReference>
<dbReference type="RefSeq" id="WP_318955552.1">
    <property type="nucleotide sequence ID" value="NZ_CP137555.1"/>
</dbReference>
<dbReference type="InterPro" id="IPR036909">
    <property type="entry name" value="Cyt_c-like_dom_sf"/>
</dbReference>
<dbReference type="GO" id="GO:0009055">
    <property type="term" value="F:electron transfer activity"/>
    <property type="evidence" value="ECO:0007669"/>
    <property type="project" value="InterPro"/>
</dbReference>
<dbReference type="AlphaFoldDB" id="A0AAU0N2X1"/>
<reference evidence="2 3" key="1">
    <citation type="submission" date="2023-10" db="EMBL/GenBank/DDBJ databases">
        <title>Description of Microbulbifer bruguierae sp. nov., isolated from the sediments of mangrove plant Bruguiera sexangula and comparative genomic analyses of the genus Microbulbifer.</title>
        <authorList>
            <person name="Long M."/>
        </authorList>
    </citation>
    <scope>NUCLEOTIDE SEQUENCE [LARGE SCALE GENOMIC DNA]</scope>
    <source>
        <strain evidence="2 3">SPO729</strain>
    </source>
</reference>
<organism evidence="2 3">
    <name type="scientific">Microbulbifer pacificus</name>
    <dbReference type="NCBI Taxonomy" id="407164"/>
    <lineage>
        <taxon>Bacteria</taxon>
        <taxon>Pseudomonadati</taxon>
        <taxon>Pseudomonadota</taxon>
        <taxon>Gammaproteobacteria</taxon>
        <taxon>Cellvibrionales</taxon>
        <taxon>Microbulbiferaceae</taxon>
        <taxon>Microbulbifer</taxon>
    </lineage>
</organism>
<gene>
    <name evidence="2" type="ORF">R5R33_08300</name>
</gene>
<dbReference type="GO" id="GO:0020037">
    <property type="term" value="F:heme binding"/>
    <property type="evidence" value="ECO:0007669"/>
    <property type="project" value="InterPro"/>
</dbReference>
<dbReference type="EMBL" id="CP137555">
    <property type="protein sequence ID" value="WOX07120.1"/>
    <property type="molecule type" value="Genomic_DNA"/>
</dbReference>
<keyword evidence="3" id="KW-1185">Reference proteome</keyword>
<sequence>MRKISLSRLALAALLILAAHPVLLVAAGPGEVQIDLPPETAKLKPGPGMDVANRNCAICHSVDYIYMQPPLTSEQWTATVMKMKNAFGAPIPDNEVATIVNYLLSQNGKN</sequence>
<feature type="signal peptide" evidence="1">
    <location>
        <begin position="1"/>
        <end position="26"/>
    </location>
</feature>
<evidence type="ECO:0000313" key="2">
    <source>
        <dbReference type="EMBL" id="WOX07120.1"/>
    </source>
</evidence>
<proteinExistence type="predicted"/>
<name>A0AAU0N2X1_9GAMM</name>
<dbReference type="Gene3D" id="1.10.760.10">
    <property type="entry name" value="Cytochrome c-like domain"/>
    <property type="match status" value="1"/>
</dbReference>
<accession>A0AAU0N2X1</accession>